<keyword evidence="1" id="KW-0732">Signal</keyword>
<sequence>MGKTTVSLILALLVVPIFLDGYNAEAEERYNQQKKDDGIYKSQKLWNCIDCAILYSMCLATPYLWTVYHRFCPFNDHTNIAPYSSDAPLLESGPLP</sequence>
<feature type="signal peptide" evidence="1">
    <location>
        <begin position="1"/>
        <end position="24"/>
    </location>
</feature>
<reference evidence="2 3" key="1">
    <citation type="submission" date="2023-01" db="EMBL/GenBank/DDBJ databases">
        <authorList>
            <person name="Kreplak J."/>
        </authorList>
    </citation>
    <scope>NUCLEOTIDE SEQUENCE [LARGE SCALE GENOMIC DNA]</scope>
</reference>
<protein>
    <submittedName>
        <fullName evidence="2">Uncharacterized protein</fullName>
    </submittedName>
</protein>
<dbReference type="Proteomes" id="UP001157006">
    <property type="component" value="Chromosome 6"/>
</dbReference>
<organism evidence="2 3">
    <name type="scientific">Vicia faba</name>
    <name type="common">Broad bean</name>
    <name type="synonym">Faba vulgaris</name>
    <dbReference type="NCBI Taxonomy" id="3906"/>
    <lineage>
        <taxon>Eukaryota</taxon>
        <taxon>Viridiplantae</taxon>
        <taxon>Streptophyta</taxon>
        <taxon>Embryophyta</taxon>
        <taxon>Tracheophyta</taxon>
        <taxon>Spermatophyta</taxon>
        <taxon>Magnoliopsida</taxon>
        <taxon>eudicotyledons</taxon>
        <taxon>Gunneridae</taxon>
        <taxon>Pentapetalae</taxon>
        <taxon>rosids</taxon>
        <taxon>fabids</taxon>
        <taxon>Fabales</taxon>
        <taxon>Fabaceae</taxon>
        <taxon>Papilionoideae</taxon>
        <taxon>50 kb inversion clade</taxon>
        <taxon>NPAAA clade</taxon>
        <taxon>Hologalegina</taxon>
        <taxon>IRL clade</taxon>
        <taxon>Fabeae</taxon>
        <taxon>Vicia</taxon>
    </lineage>
</organism>
<evidence type="ECO:0000313" key="3">
    <source>
        <dbReference type="Proteomes" id="UP001157006"/>
    </source>
</evidence>
<name>A0AAV1B2J8_VICFA</name>
<keyword evidence="3" id="KW-1185">Reference proteome</keyword>
<dbReference type="EMBL" id="OX451741">
    <property type="protein sequence ID" value="CAI8616537.1"/>
    <property type="molecule type" value="Genomic_DNA"/>
</dbReference>
<evidence type="ECO:0000256" key="1">
    <source>
        <dbReference type="SAM" id="SignalP"/>
    </source>
</evidence>
<accession>A0AAV1B2J8</accession>
<dbReference type="AlphaFoldDB" id="A0AAV1B2J8"/>
<evidence type="ECO:0000313" key="2">
    <source>
        <dbReference type="EMBL" id="CAI8616537.1"/>
    </source>
</evidence>
<feature type="chain" id="PRO_5043494316" evidence="1">
    <location>
        <begin position="25"/>
        <end position="96"/>
    </location>
</feature>
<proteinExistence type="predicted"/>
<gene>
    <name evidence="2" type="ORF">VFH_VI033800</name>
</gene>